<feature type="compositionally biased region" description="Pro residues" evidence="2">
    <location>
        <begin position="236"/>
        <end position="248"/>
    </location>
</feature>
<dbReference type="Gene3D" id="3.90.1530.30">
    <property type="match status" value="1"/>
</dbReference>
<gene>
    <name evidence="4" type="ORF">ACFPIE_03315</name>
</gene>
<organism evidence="4 5">
    <name type="scientific">Brevundimonas staleyi</name>
    <dbReference type="NCBI Taxonomy" id="74326"/>
    <lineage>
        <taxon>Bacteria</taxon>
        <taxon>Pseudomonadati</taxon>
        <taxon>Pseudomonadota</taxon>
        <taxon>Alphaproteobacteria</taxon>
        <taxon>Caulobacterales</taxon>
        <taxon>Caulobacteraceae</taxon>
        <taxon>Brevundimonas</taxon>
    </lineage>
</organism>
<sequence>MSSGSSFLNAFEGLGAAIGDQAEAVLDLDIDIVDPDPDQPRQHYDEDDEAAMAASVERKGVLQPIKVRPGRNGRYIIVFGERRWRAAKRAGLKRIRALLHQGPDDELGRLEEQVIENDQRAGLNTAEMAAVVDRMLKLGASQAEIARRLSRKPDQIAMLAAIKGMPAEIQDLAPRLGARTLYELNSGYKANPVDVRTWLKDRDPATITQSAARALSARIAEDDRDAVLDGVRAPRPGAPRKPATPVPAPAARSDGLIVEVEVDGRAGVLLLQPGTGDEAWVKFPGRGRAERVSLSLIRLTGLRNG</sequence>
<feature type="domain" description="ParB-like N-terminal" evidence="3">
    <location>
        <begin position="26"/>
        <end position="114"/>
    </location>
</feature>
<dbReference type="SMART" id="SM00470">
    <property type="entry name" value="ParB"/>
    <property type="match status" value="1"/>
</dbReference>
<dbReference type="SUPFAM" id="SSF110849">
    <property type="entry name" value="ParB/Sulfiredoxin"/>
    <property type="match status" value="1"/>
</dbReference>
<dbReference type="Pfam" id="PF02195">
    <property type="entry name" value="ParB_N"/>
    <property type="match status" value="1"/>
</dbReference>
<keyword evidence="5" id="KW-1185">Reference proteome</keyword>
<evidence type="ECO:0000256" key="2">
    <source>
        <dbReference type="SAM" id="MobiDB-lite"/>
    </source>
</evidence>
<dbReference type="InterPro" id="IPR004437">
    <property type="entry name" value="ParB/RepB/Spo0J"/>
</dbReference>
<comment type="caution">
    <text evidence="4">The sequence shown here is derived from an EMBL/GenBank/DDBJ whole genome shotgun (WGS) entry which is preliminary data.</text>
</comment>
<proteinExistence type="inferred from homology"/>
<accession>A0ABW0FPR5</accession>
<dbReference type="InterPro" id="IPR013741">
    <property type="entry name" value="KorB_domain"/>
</dbReference>
<evidence type="ECO:0000256" key="1">
    <source>
        <dbReference type="ARBA" id="ARBA00006295"/>
    </source>
</evidence>
<comment type="similarity">
    <text evidence="1">Belongs to the ParB family.</text>
</comment>
<dbReference type="SUPFAM" id="SSF109709">
    <property type="entry name" value="KorB DNA-binding domain-like"/>
    <property type="match status" value="1"/>
</dbReference>
<dbReference type="RefSeq" id="WP_374039544.1">
    <property type="nucleotide sequence ID" value="NZ_CP169083.1"/>
</dbReference>
<feature type="region of interest" description="Disordered" evidence="2">
    <location>
        <begin position="231"/>
        <end position="250"/>
    </location>
</feature>
<evidence type="ECO:0000259" key="3">
    <source>
        <dbReference type="SMART" id="SM00470"/>
    </source>
</evidence>
<dbReference type="NCBIfam" id="TIGR00180">
    <property type="entry name" value="parB_part"/>
    <property type="match status" value="1"/>
</dbReference>
<dbReference type="InterPro" id="IPR003115">
    <property type="entry name" value="ParB_N"/>
</dbReference>
<dbReference type="Proteomes" id="UP001596152">
    <property type="component" value="Unassembled WGS sequence"/>
</dbReference>
<evidence type="ECO:0000313" key="5">
    <source>
        <dbReference type="Proteomes" id="UP001596152"/>
    </source>
</evidence>
<dbReference type="PANTHER" id="PTHR33375">
    <property type="entry name" value="CHROMOSOME-PARTITIONING PROTEIN PARB-RELATED"/>
    <property type="match status" value="1"/>
</dbReference>
<reference evidence="5" key="1">
    <citation type="journal article" date="2019" name="Int. J. Syst. Evol. Microbiol.">
        <title>The Global Catalogue of Microorganisms (GCM) 10K type strain sequencing project: providing services to taxonomists for standard genome sequencing and annotation.</title>
        <authorList>
            <consortium name="The Broad Institute Genomics Platform"/>
            <consortium name="The Broad Institute Genome Sequencing Center for Infectious Disease"/>
            <person name="Wu L."/>
            <person name="Ma J."/>
        </authorList>
    </citation>
    <scope>NUCLEOTIDE SEQUENCE [LARGE SCALE GENOMIC DNA]</scope>
    <source>
        <strain evidence="5">JCM 12125</strain>
    </source>
</reference>
<dbReference type="Gene3D" id="1.10.10.2830">
    <property type="match status" value="1"/>
</dbReference>
<protein>
    <submittedName>
        <fullName evidence="4">ParB/RepB/Spo0J family partition protein</fullName>
    </submittedName>
</protein>
<dbReference type="InterPro" id="IPR050336">
    <property type="entry name" value="Chromosome_partition/occlusion"/>
</dbReference>
<name>A0ABW0FPR5_9CAUL</name>
<dbReference type="EMBL" id="JBHSLF010000006">
    <property type="protein sequence ID" value="MFC5342928.1"/>
    <property type="molecule type" value="Genomic_DNA"/>
</dbReference>
<dbReference type="Pfam" id="PF08535">
    <property type="entry name" value="KorB"/>
    <property type="match status" value="1"/>
</dbReference>
<dbReference type="PANTHER" id="PTHR33375:SF1">
    <property type="entry name" value="CHROMOSOME-PARTITIONING PROTEIN PARB-RELATED"/>
    <property type="match status" value="1"/>
</dbReference>
<dbReference type="InterPro" id="IPR036086">
    <property type="entry name" value="ParB/Sulfiredoxin_sf"/>
</dbReference>
<evidence type="ECO:0000313" key="4">
    <source>
        <dbReference type="EMBL" id="MFC5342928.1"/>
    </source>
</evidence>